<dbReference type="RefSeq" id="WP_138186567.1">
    <property type="nucleotide sequence ID" value="NZ_LS992241.1"/>
</dbReference>
<dbReference type="PANTHER" id="PTHR43546">
    <property type="entry name" value="UPF0173 METAL-DEPENDENT HYDROLASE MJ1163-RELATED"/>
    <property type="match status" value="1"/>
</dbReference>
<dbReference type="SMART" id="SM00849">
    <property type="entry name" value="Lactamase_B"/>
    <property type="match status" value="1"/>
</dbReference>
<dbReference type="AlphaFoldDB" id="A0A383RDQ3"/>
<gene>
    <name evidence="7" type="primary">ytkL</name>
    <name evidence="7" type="ORF">PBLR_13144</name>
</gene>
<organism evidence="7 8">
    <name type="scientific">Paenibacillus alvei</name>
    <name type="common">Bacillus alvei</name>
    <dbReference type="NCBI Taxonomy" id="44250"/>
    <lineage>
        <taxon>Bacteria</taxon>
        <taxon>Bacillati</taxon>
        <taxon>Bacillota</taxon>
        <taxon>Bacilli</taxon>
        <taxon>Bacillales</taxon>
        <taxon>Paenibacillaceae</taxon>
        <taxon>Paenibacillus</taxon>
    </lineage>
</organism>
<dbReference type="InterPro" id="IPR001279">
    <property type="entry name" value="Metallo-B-lactamas"/>
</dbReference>
<evidence type="ECO:0000256" key="3">
    <source>
        <dbReference type="ARBA" id="ARBA00034301"/>
    </source>
</evidence>
<protein>
    <recommendedName>
        <fullName evidence="5">UPF0173 metal-dependent hydrolase PBLR_13144</fullName>
    </recommendedName>
</protein>
<dbReference type="Gene3D" id="3.60.15.10">
    <property type="entry name" value="Ribonuclease Z/Hydroxyacylglutathione hydrolase-like"/>
    <property type="match status" value="1"/>
</dbReference>
<name>A0A383RDQ3_PAEAL</name>
<evidence type="ECO:0000313" key="7">
    <source>
        <dbReference type="EMBL" id="SYX84722.1"/>
    </source>
</evidence>
<dbReference type="GO" id="GO:0016787">
    <property type="term" value="F:hydrolase activity"/>
    <property type="evidence" value="ECO:0007669"/>
    <property type="project" value="UniProtKB-UniRule"/>
</dbReference>
<sequence length="232" mass="24959">MNIHFHGHSCIQLVTEHHSIIIDPFLTGNPAAVTRSEEIHADYVLLTHGHGDHIGDAVSISKRCNAPIIGMVELTNYMESQGAQAIGMNLGGPALFEFGSVALVPALHSSSVTVNGQDIYMGNPAGIVLQTEGLTIYHAGDTALFSDMKLIGDRYKPDIAFLPIGSFFTMDPEDALLAAQWVQAKVVIPVHYNTFPPIQQDGAAFVAKLQELGIQGLELLPGQSIDHSKLIL</sequence>
<dbReference type="Proteomes" id="UP000304148">
    <property type="component" value="Chromosome"/>
</dbReference>
<dbReference type="HAMAP" id="MF_00457">
    <property type="entry name" value="UPF0173"/>
    <property type="match status" value="1"/>
</dbReference>
<keyword evidence="1 5" id="KW-0378">Hydrolase</keyword>
<reference evidence="8" key="1">
    <citation type="submission" date="2018-08" db="EMBL/GenBank/DDBJ databases">
        <authorList>
            <person name="Chevrot R."/>
        </authorList>
    </citation>
    <scope>NUCLEOTIDE SEQUENCE [LARGE SCALE GENOMIC DNA]</scope>
</reference>
<proteinExistence type="inferred from homology"/>
<evidence type="ECO:0000256" key="2">
    <source>
        <dbReference type="ARBA" id="ARBA00034221"/>
    </source>
</evidence>
<evidence type="ECO:0000256" key="4">
    <source>
        <dbReference type="ARBA" id="ARBA00048505"/>
    </source>
</evidence>
<evidence type="ECO:0000256" key="5">
    <source>
        <dbReference type="HAMAP-Rule" id="MF_00457"/>
    </source>
</evidence>
<comment type="function">
    <text evidence="3">Counteracts the endogenous Pycsar antiviral defense system. Phosphodiesterase that enables metal-dependent hydrolysis of host cyclic nucleotide Pycsar defense signals such as cCMP and cUMP.</text>
</comment>
<dbReference type="EMBL" id="LS992241">
    <property type="protein sequence ID" value="SYX84722.1"/>
    <property type="molecule type" value="Genomic_DNA"/>
</dbReference>
<evidence type="ECO:0000313" key="8">
    <source>
        <dbReference type="Proteomes" id="UP000304148"/>
    </source>
</evidence>
<dbReference type="PANTHER" id="PTHR43546:SF3">
    <property type="entry name" value="UPF0173 METAL-DEPENDENT HYDROLASE MJ1163"/>
    <property type="match status" value="1"/>
</dbReference>
<comment type="catalytic activity">
    <reaction evidence="4">
        <text>3',5'-cyclic UMP + H2O = UMP + H(+)</text>
        <dbReference type="Rhea" id="RHEA:70575"/>
        <dbReference type="ChEBI" id="CHEBI:15377"/>
        <dbReference type="ChEBI" id="CHEBI:15378"/>
        <dbReference type="ChEBI" id="CHEBI:57865"/>
        <dbReference type="ChEBI" id="CHEBI:184387"/>
    </reaction>
    <physiologicalReaction direction="left-to-right" evidence="4">
        <dbReference type="Rhea" id="RHEA:70576"/>
    </physiologicalReaction>
</comment>
<accession>A0A383RDQ3</accession>
<dbReference type="SUPFAM" id="SSF56281">
    <property type="entry name" value="Metallo-hydrolase/oxidoreductase"/>
    <property type="match status" value="1"/>
</dbReference>
<comment type="catalytic activity">
    <reaction evidence="2">
        <text>3',5'-cyclic CMP + H2O = CMP + H(+)</text>
        <dbReference type="Rhea" id="RHEA:72675"/>
        <dbReference type="ChEBI" id="CHEBI:15377"/>
        <dbReference type="ChEBI" id="CHEBI:15378"/>
        <dbReference type="ChEBI" id="CHEBI:58003"/>
        <dbReference type="ChEBI" id="CHEBI:60377"/>
    </reaction>
    <physiologicalReaction direction="left-to-right" evidence="2">
        <dbReference type="Rhea" id="RHEA:72676"/>
    </physiologicalReaction>
</comment>
<feature type="domain" description="Metallo-beta-lactamase" evidence="6">
    <location>
        <begin position="7"/>
        <end position="191"/>
    </location>
</feature>
<dbReference type="Pfam" id="PF12706">
    <property type="entry name" value="Lactamase_B_2"/>
    <property type="match status" value="1"/>
</dbReference>
<comment type="similarity">
    <text evidence="5">Belongs to the UPF0173 family.</text>
</comment>
<dbReference type="NCBIfam" id="NF001911">
    <property type="entry name" value="PRK00685.1"/>
    <property type="match status" value="1"/>
</dbReference>
<evidence type="ECO:0000256" key="1">
    <source>
        <dbReference type="ARBA" id="ARBA00022801"/>
    </source>
</evidence>
<dbReference type="InterPro" id="IPR022877">
    <property type="entry name" value="UPF0173"/>
</dbReference>
<evidence type="ECO:0000259" key="6">
    <source>
        <dbReference type="SMART" id="SM00849"/>
    </source>
</evidence>
<dbReference type="InterPro" id="IPR036866">
    <property type="entry name" value="RibonucZ/Hydroxyglut_hydro"/>
</dbReference>
<dbReference type="InterPro" id="IPR050114">
    <property type="entry name" value="UPF0173_UPF0282_UlaG_hydrolase"/>
</dbReference>